<evidence type="ECO:0000313" key="2">
    <source>
        <dbReference type="Proteomes" id="UP000325641"/>
    </source>
</evidence>
<dbReference type="RefSeq" id="WP_151642159.1">
    <property type="nucleotide sequence ID" value="NZ_CP044543.1"/>
</dbReference>
<dbReference type="EMBL" id="CP044543">
    <property type="protein sequence ID" value="QFI71249.1"/>
    <property type="molecule type" value="Genomic_DNA"/>
</dbReference>
<dbReference type="OrthoDB" id="9855470at2"/>
<accession>A0A5P6NYP6</accession>
<proteinExistence type="predicted"/>
<protein>
    <submittedName>
        <fullName evidence="1">Uncharacterized protein</fullName>
    </submittedName>
</protein>
<reference evidence="2" key="1">
    <citation type="submission" date="2019-10" db="EMBL/GenBank/DDBJ databases">
        <title>Complete Genome Sequence of Bradyrhizobium betae type strain PL7HG1T.</title>
        <authorList>
            <person name="Bromfield E.S.P."/>
            <person name="Cloutier S."/>
        </authorList>
    </citation>
    <scope>NUCLEOTIDE SEQUENCE [LARGE SCALE GENOMIC DNA]</scope>
    <source>
        <strain evidence="2">PL7HG1</strain>
    </source>
</reference>
<organism evidence="1 2">
    <name type="scientific">Bradyrhizobium betae</name>
    <dbReference type="NCBI Taxonomy" id="244734"/>
    <lineage>
        <taxon>Bacteria</taxon>
        <taxon>Pseudomonadati</taxon>
        <taxon>Pseudomonadota</taxon>
        <taxon>Alphaproteobacteria</taxon>
        <taxon>Hyphomicrobiales</taxon>
        <taxon>Nitrobacteraceae</taxon>
        <taxon>Bradyrhizobium</taxon>
    </lineage>
</organism>
<dbReference type="KEGG" id="bbet:F8237_01985"/>
<sequence>MSAAADTTSSKPAPSQNPFKAASAALIARLLALPVPEAIGEVSDHLRDAANIFDQWLYAVGSGVADRVATDVDMRPFQGAFLGAVDGNATYEAECAVETASRRRSFARRA</sequence>
<dbReference type="Proteomes" id="UP000325641">
    <property type="component" value="Chromosome"/>
</dbReference>
<name>A0A5P6NYP6_9BRAD</name>
<gene>
    <name evidence="1" type="ORF">F8237_01985</name>
</gene>
<evidence type="ECO:0000313" key="1">
    <source>
        <dbReference type="EMBL" id="QFI71249.1"/>
    </source>
</evidence>
<dbReference type="AlphaFoldDB" id="A0A5P6NYP6"/>